<dbReference type="InterPro" id="IPR052029">
    <property type="entry name" value="PpiD_chaperone"/>
</dbReference>
<name>A0A0H4PBI1_9BACT</name>
<dbReference type="Pfam" id="PF13623">
    <property type="entry name" value="SurA_N_2"/>
    <property type="match status" value="1"/>
</dbReference>
<dbReference type="InterPro" id="IPR027304">
    <property type="entry name" value="Trigger_fact/SurA_dom_sf"/>
</dbReference>
<evidence type="ECO:0000256" key="1">
    <source>
        <dbReference type="ARBA" id="ARBA00004382"/>
    </source>
</evidence>
<keyword evidence="6 12" id="KW-0472">Membrane</keyword>
<dbReference type="PANTHER" id="PTHR47529">
    <property type="entry name" value="PEPTIDYL-PROLYL CIS-TRANS ISOMERASE D"/>
    <property type="match status" value="1"/>
</dbReference>
<dbReference type="Gene3D" id="3.10.50.40">
    <property type="match status" value="1"/>
</dbReference>
<dbReference type="STRING" id="320787.CA2015_1016"/>
<keyword evidence="7" id="KW-0143">Chaperone</keyword>
<dbReference type="PROSITE" id="PS50198">
    <property type="entry name" value="PPIC_PPIASE_2"/>
    <property type="match status" value="1"/>
</dbReference>
<dbReference type="InterPro" id="IPR000297">
    <property type="entry name" value="PPIase_PpiC"/>
</dbReference>
<keyword evidence="2" id="KW-1003">Cell membrane</keyword>
<keyword evidence="4 12" id="KW-0812">Transmembrane</keyword>
<reference evidence="14 15" key="1">
    <citation type="submission" date="2015-07" db="EMBL/GenBank/DDBJ databases">
        <authorList>
            <person name="Kim K.M."/>
        </authorList>
    </citation>
    <scope>NUCLEOTIDE SEQUENCE [LARGE SCALE GENOMIC DNA]</scope>
    <source>
        <strain evidence="14 15">KCTC 12363</strain>
    </source>
</reference>
<evidence type="ECO:0000256" key="11">
    <source>
        <dbReference type="PROSITE-ProRule" id="PRU00278"/>
    </source>
</evidence>
<sequence length="704" mass="77542">MALIKQIRQRTGLAIGVIAVGLIFFLVGGDLLGPNSMLLGSSRTTVGEIAGEDVSYEEYVQKIEQTKLSFQQNTGRNPSENELSSIRDQAWQALIVEKIFSQQYEELGLEVSDDELVDMVQGKNIIGELRRQLTNPETGEFDRSQLITFLQSLENADPQQQMFWAQQEKLFADSRLRIKYDNMLATSEYANSSEAKMQHKMANTIADVSHVQVPYYAVSDSAVSLTEGEIKSYISKNQGKYKVEESRGLKYVRFPLLPSAEDSANTLENIKNLTIELKETEADSAFVIRNSEAANPFITINPGDPLPVNFTNNVENPEVGVVYGPFLSNNSSYVTYKITDSFEGDARMRASHILLSTEGMDDAGKAQVKARAQEVLDEVNETGNFEVAAAQYGQDGTAQRGGDLGWFFKENFVTEFADAVFAAKSLGVINKLVETEYGYHIIKVTELAQTTTQKVAVLELELIASDATRNDIFRNADFFAANSDNASSFEENAKTENYQVTVAANVGANARTINNMTSAREVIRWAFNDASVGDVSTVFELDDAYVVALMTSKTEEGVGTIENPEVRAQATIALRNEKKAEIIKEKIKGVESLEAIKEIYPDASIGSTPDLKMNASVLPGIGFAPKAIGAIFGLQNSGDMTAPITEDIGVIVAKLNGLIPATEIADYTRYQNEIVANASQRTAYMIMMAMEELAGVKDYRYKFF</sequence>
<dbReference type="RefSeq" id="WP_048640912.1">
    <property type="nucleotide sequence ID" value="NZ_CP012040.1"/>
</dbReference>
<evidence type="ECO:0000256" key="10">
    <source>
        <dbReference type="ARBA" id="ARBA00042775"/>
    </source>
</evidence>
<dbReference type="Pfam" id="PF13616">
    <property type="entry name" value="Rotamase_3"/>
    <property type="match status" value="1"/>
</dbReference>
<evidence type="ECO:0000256" key="5">
    <source>
        <dbReference type="ARBA" id="ARBA00022989"/>
    </source>
</evidence>
<protein>
    <recommendedName>
        <fullName evidence="9">Periplasmic chaperone PpiD</fullName>
    </recommendedName>
    <alternativeName>
        <fullName evidence="10">Periplasmic folding chaperone</fullName>
    </alternativeName>
</protein>
<evidence type="ECO:0000256" key="3">
    <source>
        <dbReference type="ARBA" id="ARBA00022519"/>
    </source>
</evidence>
<dbReference type="SUPFAM" id="SSF109998">
    <property type="entry name" value="Triger factor/SurA peptide-binding domain-like"/>
    <property type="match status" value="1"/>
</dbReference>
<dbReference type="KEGG" id="camu:CA2015_1016"/>
<keyword evidence="15" id="KW-1185">Reference proteome</keyword>
<comment type="subcellular location">
    <subcellularLocation>
        <location evidence="1">Cell inner membrane</location>
        <topology evidence="1">Single-pass type II membrane protein</topology>
        <orientation evidence="1">Periplasmic side</orientation>
    </subcellularLocation>
</comment>
<evidence type="ECO:0000256" key="2">
    <source>
        <dbReference type="ARBA" id="ARBA00022475"/>
    </source>
</evidence>
<evidence type="ECO:0000256" key="9">
    <source>
        <dbReference type="ARBA" id="ARBA00040743"/>
    </source>
</evidence>
<keyword evidence="5 12" id="KW-1133">Transmembrane helix</keyword>
<dbReference type="GO" id="GO:0005886">
    <property type="term" value="C:plasma membrane"/>
    <property type="evidence" value="ECO:0007669"/>
    <property type="project" value="UniProtKB-SubCell"/>
</dbReference>
<evidence type="ECO:0000313" key="15">
    <source>
        <dbReference type="Proteomes" id="UP000036520"/>
    </source>
</evidence>
<keyword evidence="11 14" id="KW-0413">Isomerase</keyword>
<dbReference type="AlphaFoldDB" id="A0A0H4PBI1"/>
<evidence type="ECO:0000256" key="12">
    <source>
        <dbReference type="SAM" id="Phobius"/>
    </source>
</evidence>
<evidence type="ECO:0000313" key="14">
    <source>
        <dbReference type="EMBL" id="AKP50470.1"/>
    </source>
</evidence>
<gene>
    <name evidence="14" type="ORF">CA2015_1016</name>
</gene>
<proteinExistence type="inferred from homology"/>
<keyword evidence="3" id="KW-0997">Cell inner membrane</keyword>
<dbReference type="PANTHER" id="PTHR47529:SF1">
    <property type="entry name" value="PERIPLASMIC CHAPERONE PPID"/>
    <property type="match status" value="1"/>
</dbReference>
<dbReference type="EMBL" id="CP012040">
    <property type="protein sequence ID" value="AKP50470.1"/>
    <property type="molecule type" value="Genomic_DNA"/>
</dbReference>
<organism evidence="14 15">
    <name type="scientific">Cyclobacterium amurskyense</name>
    <dbReference type="NCBI Taxonomy" id="320787"/>
    <lineage>
        <taxon>Bacteria</taxon>
        <taxon>Pseudomonadati</taxon>
        <taxon>Bacteroidota</taxon>
        <taxon>Cytophagia</taxon>
        <taxon>Cytophagales</taxon>
        <taxon>Cyclobacteriaceae</taxon>
        <taxon>Cyclobacterium</taxon>
    </lineage>
</organism>
<evidence type="ECO:0000259" key="13">
    <source>
        <dbReference type="PROSITE" id="PS50198"/>
    </source>
</evidence>
<accession>A0A0H4PBI1</accession>
<dbReference type="OrthoDB" id="9812372at2"/>
<comment type="similarity">
    <text evidence="8">Belongs to the PpiD chaperone family.</text>
</comment>
<keyword evidence="11" id="KW-0697">Rotamase</keyword>
<feature type="transmembrane region" description="Helical" evidence="12">
    <location>
        <begin position="12"/>
        <end position="33"/>
    </location>
</feature>
<dbReference type="GO" id="GO:0003755">
    <property type="term" value="F:peptidyl-prolyl cis-trans isomerase activity"/>
    <property type="evidence" value="ECO:0007669"/>
    <property type="project" value="UniProtKB-KW"/>
</dbReference>
<evidence type="ECO:0000256" key="7">
    <source>
        <dbReference type="ARBA" id="ARBA00023186"/>
    </source>
</evidence>
<dbReference type="InterPro" id="IPR046357">
    <property type="entry name" value="PPIase_dom_sf"/>
</dbReference>
<evidence type="ECO:0000256" key="6">
    <source>
        <dbReference type="ARBA" id="ARBA00023136"/>
    </source>
</evidence>
<feature type="domain" description="PpiC" evidence="13">
    <location>
        <begin position="345"/>
        <end position="446"/>
    </location>
</feature>
<dbReference type="SUPFAM" id="SSF54534">
    <property type="entry name" value="FKBP-like"/>
    <property type="match status" value="1"/>
</dbReference>
<evidence type="ECO:0000256" key="8">
    <source>
        <dbReference type="ARBA" id="ARBA00038408"/>
    </source>
</evidence>
<dbReference type="Proteomes" id="UP000036520">
    <property type="component" value="Chromosome"/>
</dbReference>
<evidence type="ECO:0000256" key="4">
    <source>
        <dbReference type="ARBA" id="ARBA00022692"/>
    </source>
</evidence>